<evidence type="ECO:0000313" key="3">
    <source>
        <dbReference type="Proteomes" id="UP000435837"/>
    </source>
</evidence>
<gene>
    <name evidence="2" type="ORF">Scani_12220</name>
</gene>
<dbReference type="Proteomes" id="UP000435837">
    <property type="component" value="Unassembled WGS sequence"/>
</dbReference>
<keyword evidence="1" id="KW-1133">Transmembrane helix</keyword>
<dbReference type="AlphaFoldDB" id="A0A640S210"/>
<organism evidence="2 3">
    <name type="scientific">Streptomyces caniferus</name>
    <dbReference type="NCBI Taxonomy" id="285557"/>
    <lineage>
        <taxon>Bacteria</taxon>
        <taxon>Bacillati</taxon>
        <taxon>Actinomycetota</taxon>
        <taxon>Actinomycetes</taxon>
        <taxon>Kitasatosporales</taxon>
        <taxon>Streptomycetaceae</taxon>
        <taxon>Streptomyces</taxon>
    </lineage>
</organism>
<feature type="transmembrane region" description="Helical" evidence="1">
    <location>
        <begin position="20"/>
        <end position="41"/>
    </location>
</feature>
<name>A0A640S210_9ACTN</name>
<proteinExistence type="predicted"/>
<keyword evidence="1" id="KW-0812">Transmembrane</keyword>
<reference evidence="2 3" key="1">
    <citation type="submission" date="2019-12" db="EMBL/GenBank/DDBJ databases">
        <title>Whole genome shotgun sequence of Streptomyces caniferus NBRC 15389.</title>
        <authorList>
            <person name="Ichikawa N."/>
            <person name="Kimura A."/>
            <person name="Kitahashi Y."/>
            <person name="Komaki H."/>
            <person name="Tamura T."/>
        </authorList>
    </citation>
    <scope>NUCLEOTIDE SEQUENCE [LARGE SCALE GENOMIC DNA]</scope>
    <source>
        <strain evidence="2 3">NBRC 15389</strain>
    </source>
</reference>
<feature type="transmembrane region" description="Helical" evidence="1">
    <location>
        <begin position="47"/>
        <end position="67"/>
    </location>
</feature>
<accession>A0A640S210</accession>
<evidence type="ECO:0000256" key="1">
    <source>
        <dbReference type="SAM" id="Phobius"/>
    </source>
</evidence>
<sequence length="72" mass="7142">MATSSTQVVCNHRALEVMTLFFGSTVVGLLAGIILVALGMAPLAATGAGAATLGGAFGLGMTAVSYIKKQDV</sequence>
<keyword evidence="1" id="KW-0472">Membrane</keyword>
<dbReference type="EMBL" id="BLIN01000002">
    <property type="protein sequence ID" value="GFE04954.1"/>
    <property type="molecule type" value="Genomic_DNA"/>
</dbReference>
<protein>
    <submittedName>
        <fullName evidence="2">Uncharacterized protein</fullName>
    </submittedName>
</protein>
<comment type="caution">
    <text evidence="2">The sequence shown here is derived from an EMBL/GenBank/DDBJ whole genome shotgun (WGS) entry which is preliminary data.</text>
</comment>
<evidence type="ECO:0000313" key="2">
    <source>
        <dbReference type="EMBL" id="GFE04954.1"/>
    </source>
</evidence>